<gene>
    <name evidence="1" type="ORF">LSH36_61g13000</name>
</gene>
<feature type="non-terminal residue" evidence="1">
    <location>
        <position position="1"/>
    </location>
</feature>
<dbReference type="AlphaFoldDB" id="A0AAD9NEW2"/>
<keyword evidence="2" id="KW-1185">Reference proteome</keyword>
<dbReference type="PANTHER" id="PTHR11373:SF4">
    <property type="entry name" value="DEOXYNUCLEOSIDE TRIPHOSPHATE TRIPHOSPHOHYDROLASE SAMHD1"/>
    <property type="match status" value="1"/>
</dbReference>
<dbReference type="Gene3D" id="1.10.3210.10">
    <property type="entry name" value="Hypothetical protein af1432"/>
    <property type="match status" value="1"/>
</dbReference>
<proteinExistence type="predicted"/>
<feature type="non-terminal residue" evidence="1">
    <location>
        <position position="349"/>
    </location>
</feature>
<reference evidence="1" key="1">
    <citation type="journal article" date="2023" name="Mol. Biol. Evol.">
        <title>Third-Generation Sequencing Reveals the Adaptive Role of the Epigenome in Three Deep-Sea Polychaetes.</title>
        <authorList>
            <person name="Perez M."/>
            <person name="Aroh O."/>
            <person name="Sun Y."/>
            <person name="Lan Y."/>
            <person name="Juniper S.K."/>
            <person name="Young C.R."/>
            <person name="Angers B."/>
            <person name="Qian P.Y."/>
        </authorList>
    </citation>
    <scope>NUCLEOTIDE SEQUENCE</scope>
    <source>
        <strain evidence="1">P08H-3</strain>
    </source>
</reference>
<evidence type="ECO:0000313" key="1">
    <source>
        <dbReference type="EMBL" id="KAK2164649.1"/>
    </source>
</evidence>
<dbReference type="GO" id="GO:0006203">
    <property type="term" value="P:dGTP catabolic process"/>
    <property type="evidence" value="ECO:0007669"/>
    <property type="project" value="TreeGrafter"/>
</dbReference>
<organism evidence="1 2">
    <name type="scientific">Paralvinella palmiformis</name>
    <dbReference type="NCBI Taxonomy" id="53620"/>
    <lineage>
        <taxon>Eukaryota</taxon>
        <taxon>Metazoa</taxon>
        <taxon>Spiralia</taxon>
        <taxon>Lophotrochozoa</taxon>
        <taxon>Annelida</taxon>
        <taxon>Polychaeta</taxon>
        <taxon>Sedentaria</taxon>
        <taxon>Canalipalpata</taxon>
        <taxon>Terebellida</taxon>
        <taxon>Terebelliformia</taxon>
        <taxon>Alvinellidae</taxon>
        <taxon>Paralvinella</taxon>
    </lineage>
</organism>
<dbReference type="Gene3D" id="3.30.70.2760">
    <property type="match status" value="1"/>
</dbReference>
<dbReference type="EMBL" id="JAODUP010000061">
    <property type="protein sequence ID" value="KAK2164649.1"/>
    <property type="molecule type" value="Genomic_DNA"/>
</dbReference>
<dbReference type="GO" id="GO:0005634">
    <property type="term" value="C:nucleus"/>
    <property type="evidence" value="ECO:0007669"/>
    <property type="project" value="TreeGrafter"/>
</dbReference>
<dbReference type="SUPFAM" id="SSF109604">
    <property type="entry name" value="HD-domain/PDEase-like"/>
    <property type="match status" value="1"/>
</dbReference>
<protein>
    <submittedName>
        <fullName evidence="1">Uncharacterized protein</fullName>
    </submittedName>
</protein>
<dbReference type="Proteomes" id="UP001208570">
    <property type="component" value="Unassembled WGS sequence"/>
</dbReference>
<accession>A0AAD9NEW2</accession>
<comment type="caution">
    <text evidence="1">The sequence shown here is derived from an EMBL/GenBank/DDBJ whole genome shotgun (WGS) entry which is preliminary data.</text>
</comment>
<dbReference type="PANTHER" id="PTHR11373">
    <property type="entry name" value="DEOXYNUCLEOSIDE TRIPHOSPHATE TRIPHOSPHOHYDROLASE"/>
    <property type="match status" value="1"/>
</dbReference>
<dbReference type="GO" id="GO:0008832">
    <property type="term" value="F:dGTPase activity"/>
    <property type="evidence" value="ECO:0007669"/>
    <property type="project" value="TreeGrafter"/>
</dbReference>
<dbReference type="InterPro" id="IPR050135">
    <property type="entry name" value="dGTPase-like"/>
</dbReference>
<name>A0AAD9NEW2_9ANNE</name>
<evidence type="ECO:0000313" key="2">
    <source>
        <dbReference type="Proteomes" id="UP001208570"/>
    </source>
</evidence>
<sequence length="349" mass="41095">HGPFSHLFEKFLHTFPDKATYKHETASVKMFDHLVKENKLENDFAVWNLNKDDIKFIKNLIDSSSKTNIAEQVRKLILNASQTTIGHLKTTNILYINNSEDDRVKEKPFLFEIVANKRNGIDVDKWDYFARDCYHLGITSHFDLHRFMKLCRVVDVDGEKQICYRDKEMDNIYDMYHTRSMLHRRAYKHKTTMIIEYMIDEAFKLANDYILTKGKTGYRISECIDDLDAYTKLTDYLYHRILYSTEDDLSQAREILERIESRNLYRFIGEAKYKQQQQQPKSITQASDKIPGMISDIVKCDESNVIKDADIVLLSMTIDYGKKDKNPVDDVKFYKKKDPEKASSIDKNQ</sequence>